<accession>A0A4V2T477</accession>
<evidence type="ECO:0000313" key="11">
    <source>
        <dbReference type="Proteomes" id="UP000295504"/>
    </source>
</evidence>
<dbReference type="OrthoDB" id="9811967at2"/>
<reference evidence="10 11" key="1">
    <citation type="submission" date="2019-03" db="EMBL/GenBank/DDBJ databases">
        <title>Genomic Encyclopedia of Type Strains, Phase IV (KMG-IV): sequencing the most valuable type-strain genomes for metagenomic binning, comparative biology and taxonomic classification.</title>
        <authorList>
            <person name="Goeker M."/>
        </authorList>
    </citation>
    <scope>NUCLEOTIDE SEQUENCE [LARGE SCALE GENOMIC DNA]</scope>
    <source>
        <strain evidence="10 11">DSM 100013</strain>
    </source>
</reference>
<proteinExistence type="inferred from homology"/>
<dbReference type="NCBIfam" id="TIGR00380">
    <property type="entry name" value="cobal_cbiB"/>
    <property type="match status" value="1"/>
</dbReference>
<feature type="transmembrane region" description="Helical" evidence="9">
    <location>
        <begin position="47"/>
        <end position="72"/>
    </location>
</feature>
<comment type="subcellular location">
    <subcellularLocation>
        <location evidence="1 9">Cell membrane</location>
        <topology evidence="1 9">Multi-pass membrane protein</topology>
    </subcellularLocation>
</comment>
<sequence length="315" mass="35331">MISFYWIAYGIDLIIGDPYWFPHPIRAIGKLISFMENIIRKITSSPLGLKTGGVILTFTTVLITYFTTYFILAFVKDIHINLFYLINIVLLWTTIATKCLKEESSKVYNALKNKDILLGRKLLSYIVGRDTTHLNSSQITKAVIETIAENTSDGVVAPIFYMFIGGAPLALAYKAINTLDSMVGYKNEKYLYLGYASAKLDDIANFIPARITGIMLVIAAVILRLNMDQSLKILIRDRKNHSSPNCAYPEAAVAGALGVQLGGSHYYFGKLVHKPTIGDASREVEIENIIDTIKLMYVTSMLALLLFTFIHWFIY</sequence>
<evidence type="ECO:0000256" key="6">
    <source>
        <dbReference type="ARBA" id="ARBA00022692"/>
    </source>
</evidence>
<comment type="caution">
    <text evidence="10">The sequence shown here is derived from an EMBL/GenBank/DDBJ whole genome shotgun (WGS) entry which is preliminary data.</text>
</comment>
<dbReference type="UniPathway" id="UPA00148"/>
<dbReference type="InterPro" id="IPR004485">
    <property type="entry name" value="Cobalamin_biosynth_CobD/CbiB"/>
</dbReference>
<protein>
    <recommendedName>
        <fullName evidence="9">Cobalamin biosynthesis protein CobD</fullName>
    </recommendedName>
</protein>
<dbReference type="AlphaFoldDB" id="A0A4V2T477"/>
<name>A0A4V2T477_9FIRM</name>
<organism evidence="10 11">
    <name type="scientific">Serpentinicella alkaliphila</name>
    <dbReference type="NCBI Taxonomy" id="1734049"/>
    <lineage>
        <taxon>Bacteria</taxon>
        <taxon>Bacillati</taxon>
        <taxon>Bacillota</taxon>
        <taxon>Clostridia</taxon>
        <taxon>Peptostreptococcales</taxon>
        <taxon>Natronincolaceae</taxon>
        <taxon>Serpentinicella</taxon>
    </lineage>
</organism>
<dbReference type="RefSeq" id="WP_132847868.1">
    <property type="nucleotide sequence ID" value="NZ_CP058648.1"/>
</dbReference>
<dbReference type="GO" id="GO:0048472">
    <property type="term" value="F:threonine-phosphate decarboxylase activity"/>
    <property type="evidence" value="ECO:0007669"/>
    <property type="project" value="InterPro"/>
</dbReference>
<comment type="similarity">
    <text evidence="3 9">Belongs to the CobD/CbiB family.</text>
</comment>
<dbReference type="EMBL" id="SLYC01000007">
    <property type="protein sequence ID" value="TCQ04174.1"/>
    <property type="molecule type" value="Genomic_DNA"/>
</dbReference>
<feature type="transmembrane region" description="Helical" evidence="9">
    <location>
        <begin position="207"/>
        <end position="226"/>
    </location>
</feature>
<feature type="transmembrane region" description="Helical" evidence="9">
    <location>
        <begin position="78"/>
        <end position="96"/>
    </location>
</feature>
<feature type="transmembrane region" description="Helical" evidence="9">
    <location>
        <begin position="155"/>
        <end position="176"/>
    </location>
</feature>
<evidence type="ECO:0000313" key="10">
    <source>
        <dbReference type="EMBL" id="TCQ04174.1"/>
    </source>
</evidence>
<dbReference type="Proteomes" id="UP000295504">
    <property type="component" value="Unassembled WGS sequence"/>
</dbReference>
<evidence type="ECO:0000256" key="1">
    <source>
        <dbReference type="ARBA" id="ARBA00004651"/>
    </source>
</evidence>
<keyword evidence="5 9" id="KW-0169">Cobalamin biosynthesis</keyword>
<evidence type="ECO:0000256" key="5">
    <source>
        <dbReference type="ARBA" id="ARBA00022573"/>
    </source>
</evidence>
<dbReference type="GO" id="GO:0009236">
    <property type="term" value="P:cobalamin biosynthetic process"/>
    <property type="evidence" value="ECO:0007669"/>
    <property type="project" value="UniProtKB-UniRule"/>
</dbReference>
<keyword evidence="8 9" id="KW-0472">Membrane</keyword>
<evidence type="ECO:0000256" key="7">
    <source>
        <dbReference type="ARBA" id="ARBA00022989"/>
    </source>
</evidence>
<feature type="transmembrane region" description="Helical" evidence="9">
    <location>
        <begin position="295"/>
        <end position="314"/>
    </location>
</feature>
<keyword evidence="7 9" id="KW-1133">Transmembrane helix</keyword>
<comment type="pathway">
    <text evidence="2 9">Cofactor biosynthesis; adenosylcobalamin biosynthesis.</text>
</comment>
<dbReference type="GO" id="GO:0005886">
    <property type="term" value="C:plasma membrane"/>
    <property type="evidence" value="ECO:0007669"/>
    <property type="project" value="UniProtKB-SubCell"/>
</dbReference>
<keyword evidence="4 9" id="KW-1003">Cell membrane</keyword>
<dbReference type="PANTHER" id="PTHR34308">
    <property type="entry name" value="COBALAMIN BIOSYNTHESIS PROTEIN CBIB"/>
    <property type="match status" value="1"/>
</dbReference>
<evidence type="ECO:0000256" key="8">
    <source>
        <dbReference type="ARBA" id="ARBA00023136"/>
    </source>
</evidence>
<evidence type="ECO:0000256" key="3">
    <source>
        <dbReference type="ARBA" id="ARBA00006263"/>
    </source>
</evidence>
<dbReference type="Pfam" id="PF03186">
    <property type="entry name" value="CobD_Cbib"/>
    <property type="match status" value="1"/>
</dbReference>
<evidence type="ECO:0000256" key="4">
    <source>
        <dbReference type="ARBA" id="ARBA00022475"/>
    </source>
</evidence>
<keyword evidence="11" id="KW-1185">Reference proteome</keyword>
<comment type="function">
    <text evidence="9">Converts cobyric acid to cobinamide by the addition of aminopropanol on the F carboxylic group.</text>
</comment>
<dbReference type="PANTHER" id="PTHR34308:SF1">
    <property type="entry name" value="COBALAMIN BIOSYNTHESIS PROTEIN CBIB"/>
    <property type="match status" value="1"/>
</dbReference>
<evidence type="ECO:0000256" key="2">
    <source>
        <dbReference type="ARBA" id="ARBA00004953"/>
    </source>
</evidence>
<dbReference type="HAMAP" id="MF_00024">
    <property type="entry name" value="CobD_CbiB"/>
    <property type="match status" value="1"/>
</dbReference>
<gene>
    <name evidence="9" type="primary">cobD</name>
    <name evidence="10" type="ORF">EDD79_100754</name>
</gene>
<dbReference type="GO" id="GO:0015420">
    <property type="term" value="F:ABC-type vitamin B12 transporter activity"/>
    <property type="evidence" value="ECO:0007669"/>
    <property type="project" value="UniProtKB-UniRule"/>
</dbReference>
<keyword evidence="6 9" id="KW-0812">Transmembrane</keyword>
<evidence type="ECO:0000256" key="9">
    <source>
        <dbReference type="HAMAP-Rule" id="MF_00024"/>
    </source>
</evidence>